<dbReference type="Pfam" id="PF01636">
    <property type="entry name" value="APH"/>
    <property type="match status" value="1"/>
</dbReference>
<organism evidence="2 3">
    <name type="scientific">Allostreptomyces psammosilenae</name>
    <dbReference type="NCBI Taxonomy" id="1892865"/>
    <lineage>
        <taxon>Bacteria</taxon>
        <taxon>Bacillati</taxon>
        <taxon>Actinomycetota</taxon>
        <taxon>Actinomycetes</taxon>
        <taxon>Kitasatosporales</taxon>
        <taxon>Streptomycetaceae</taxon>
        <taxon>Allostreptomyces</taxon>
    </lineage>
</organism>
<evidence type="ECO:0000313" key="2">
    <source>
        <dbReference type="EMBL" id="NYI05544.1"/>
    </source>
</evidence>
<proteinExistence type="predicted"/>
<keyword evidence="3" id="KW-1185">Reference proteome</keyword>
<name>A0A852ZXU4_9ACTN</name>
<accession>A0A852ZXU4</accession>
<dbReference type="RefSeq" id="WP_179814267.1">
    <property type="nucleotide sequence ID" value="NZ_JACBZD010000001.1"/>
</dbReference>
<dbReference type="AlphaFoldDB" id="A0A852ZXU4"/>
<comment type="caution">
    <text evidence="2">The sequence shown here is derived from an EMBL/GenBank/DDBJ whole genome shotgun (WGS) entry which is preliminary data.</text>
</comment>
<gene>
    <name evidence="2" type="ORF">FHU37_002487</name>
</gene>
<sequence length="195" mass="21279">MAAHLGDVHGAAWSTELRHASLGAPHRLNGEYAIRDFITPRRHAIEQRHRTGYLPDARRRWAAHTLLERVEDLPAAFYKDTNPRNVLVTAEGGLVTLDVDDLTLAPFGYDLAKLVVTLAMTHGRIPLAVIVNALATYNAAADAHHPGLGAVALPLFLAFAELHSILTAPYLGRGGYRNPWESVRPDTAYPLGGEL</sequence>
<evidence type="ECO:0000259" key="1">
    <source>
        <dbReference type="Pfam" id="PF01636"/>
    </source>
</evidence>
<evidence type="ECO:0000313" key="3">
    <source>
        <dbReference type="Proteomes" id="UP000567795"/>
    </source>
</evidence>
<dbReference type="SUPFAM" id="SSF56112">
    <property type="entry name" value="Protein kinase-like (PK-like)"/>
    <property type="match status" value="1"/>
</dbReference>
<dbReference type="InterPro" id="IPR002575">
    <property type="entry name" value="Aminoglycoside_PTrfase"/>
</dbReference>
<dbReference type="InterPro" id="IPR011009">
    <property type="entry name" value="Kinase-like_dom_sf"/>
</dbReference>
<protein>
    <recommendedName>
        <fullName evidence="1">Aminoglycoside phosphotransferase domain-containing protein</fullName>
    </recommendedName>
</protein>
<dbReference type="EMBL" id="JACBZD010000001">
    <property type="protein sequence ID" value="NYI05544.1"/>
    <property type="molecule type" value="Genomic_DNA"/>
</dbReference>
<dbReference type="Proteomes" id="UP000567795">
    <property type="component" value="Unassembled WGS sequence"/>
</dbReference>
<feature type="domain" description="Aminoglycoside phosphotransferase" evidence="1">
    <location>
        <begin position="40"/>
        <end position="134"/>
    </location>
</feature>
<reference evidence="2 3" key="1">
    <citation type="submission" date="2020-07" db="EMBL/GenBank/DDBJ databases">
        <title>Sequencing the genomes of 1000 actinobacteria strains.</title>
        <authorList>
            <person name="Klenk H.-P."/>
        </authorList>
    </citation>
    <scope>NUCLEOTIDE SEQUENCE [LARGE SCALE GENOMIC DNA]</scope>
    <source>
        <strain evidence="2 3">DSM 42178</strain>
    </source>
</reference>